<dbReference type="AlphaFoldDB" id="A0A6G6WB26"/>
<dbReference type="InterPro" id="IPR007391">
    <property type="entry name" value="Vancomycin_resist_VanW"/>
</dbReference>
<accession>A0A6G6WB26</accession>
<dbReference type="PANTHER" id="PTHR35788">
    <property type="entry name" value="EXPORTED PROTEIN-RELATED"/>
    <property type="match status" value="1"/>
</dbReference>
<dbReference type="KEGG" id="nano:G5V58_05835"/>
<name>A0A6G6WB26_9ACTN</name>
<organism evidence="2 3">
    <name type="scientific">Nocardioides anomalus</name>
    <dbReference type="NCBI Taxonomy" id="2712223"/>
    <lineage>
        <taxon>Bacteria</taxon>
        <taxon>Bacillati</taxon>
        <taxon>Actinomycetota</taxon>
        <taxon>Actinomycetes</taxon>
        <taxon>Propionibacteriales</taxon>
        <taxon>Nocardioidaceae</taxon>
        <taxon>Nocardioides</taxon>
    </lineage>
</organism>
<protein>
    <submittedName>
        <fullName evidence="2">VanW family protein</fullName>
    </submittedName>
</protein>
<gene>
    <name evidence="2" type="ORF">G5V58_05835</name>
</gene>
<dbReference type="InterPro" id="IPR052913">
    <property type="entry name" value="Glycopeptide_resist_protein"/>
</dbReference>
<sequence>MWWWRPAHTCGAPSDGLRWASAPGDERVPGRTGLNREVCQTARVPPNLHRDRAQPGRPGPHHTDVSTTRLALTRRRVTERHPWLYPLAVRAHQLRRHVAWATSGTRWATRAPGTPELPVRVKKHGSLLLRELSPDEMALQHNKVVNLRLASARTDGVVIRPGETFSFNKVVGNCTARKGYVVGMRLSNGEARAGVGGGICQLANLLHWMFLHSPLTVVERSEHSFDPFPDKSRVLPWGVGCSIVWNYVDLVVRNDTDTTFMVHTWVEDKHLRGELRADRPVEHSYKVEARDEEFVRVGDRVWRRNEIWRSLVDRRTGSVVGEELVKRNCAVVKYPPPEHLVVDLDQDGQRTTAPRSTTREGVLSTARS</sequence>
<evidence type="ECO:0000256" key="1">
    <source>
        <dbReference type="SAM" id="MobiDB-lite"/>
    </source>
</evidence>
<dbReference type="EMBL" id="CP049257">
    <property type="protein sequence ID" value="QIG42353.1"/>
    <property type="molecule type" value="Genomic_DNA"/>
</dbReference>
<feature type="region of interest" description="Disordered" evidence="1">
    <location>
        <begin position="344"/>
        <end position="368"/>
    </location>
</feature>
<dbReference type="Proteomes" id="UP000502996">
    <property type="component" value="Chromosome"/>
</dbReference>
<keyword evidence="3" id="KW-1185">Reference proteome</keyword>
<dbReference type="PANTHER" id="PTHR35788:SF1">
    <property type="entry name" value="EXPORTED PROTEIN"/>
    <property type="match status" value="1"/>
</dbReference>
<reference evidence="2 3" key="1">
    <citation type="submission" date="2020-02" db="EMBL/GenBank/DDBJ databases">
        <title>Full genome sequence of Nocardioides sp. R-3366.</title>
        <authorList>
            <person name="Im W.-T."/>
        </authorList>
    </citation>
    <scope>NUCLEOTIDE SEQUENCE [LARGE SCALE GENOMIC DNA]</scope>
    <source>
        <strain evidence="2 3">R-3366</strain>
    </source>
</reference>
<feature type="region of interest" description="Disordered" evidence="1">
    <location>
        <begin position="45"/>
        <end position="66"/>
    </location>
</feature>
<proteinExistence type="predicted"/>
<dbReference type="Pfam" id="PF04294">
    <property type="entry name" value="VanW"/>
    <property type="match status" value="1"/>
</dbReference>
<evidence type="ECO:0000313" key="2">
    <source>
        <dbReference type="EMBL" id="QIG42353.1"/>
    </source>
</evidence>
<evidence type="ECO:0000313" key="3">
    <source>
        <dbReference type="Proteomes" id="UP000502996"/>
    </source>
</evidence>